<dbReference type="AlphaFoldDB" id="A0A0D2L325"/>
<dbReference type="KEGG" id="mng:MNEG_6321"/>
<dbReference type="EMBL" id="KK101235">
    <property type="protein sequence ID" value="KIZ01639.1"/>
    <property type="molecule type" value="Genomic_DNA"/>
</dbReference>
<keyword evidence="3" id="KW-1185">Reference proteome</keyword>
<organism evidence="2 3">
    <name type="scientific">Monoraphidium neglectum</name>
    <dbReference type="NCBI Taxonomy" id="145388"/>
    <lineage>
        <taxon>Eukaryota</taxon>
        <taxon>Viridiplantae</taxon>
        <taxon>Chlorophyta</taxon>
        <taxon>core chlorophytes</taxon>
        <taxon>Chlorophyceae</taxon>
        <taxon>CS clade</taxon>
        <taxon>Sphaeropleales</taxon>
        <taxon>Selenastraceae</taxon>
        <taxon>Monoraphidium</taxon>
    </lineage>
</organism>
<dbReference type="OrthoDB" id="562681at2759"/>
<dbReference type="GeneID" id="25739197"/>
<evidence type="ECO:0000256" key="1">
    <source>
        <dbReference type="SAM" id="MobiDB-lite"/>
    </source>
</evidence>
<protein>
    <submittedName>
        <fullName evidence="2">Uncharacterized protein</fullName>
    </submittedName>
</protein>
<evidence type="ECO:0000313" key="2">
    <source>
        <dbReference type="EMBL" id="KIZ01639.1"/>
    </source>
</evidence>
<proteinExistence type="predicted"/>
<reference evidence="2 3" key="1">
    <citation type="journal article" date="2013" name="BMC Genomics">
        <title>Reconstruction of the lipid metabolism for the microalga Monoraphidium neglectum from its genome sequence reveals characteristics suitable for biofuel production.</title>
        <authorList>
            <person name="Bogen C."/>
            <person name="Al-Dilaimi A."/>
            <person name="Albersmeier A."/>
            <person name="Wichmann J."/>
            <person name="Grundmann M."/>
            <person name="Rupp O."/>
            <person name="Lauersen K.J."/>
            <person name="Blifernez-Klassen O."/>
            <person name="Kalinowski J."/>
            <person name="Goesmann A."/>
            <person name="Mussgnug J.H."/>
            <person name="Kruse O."/>
        </authorList>
    </citation>
    <scope>NUCLEOTIDE SEQUENCE [LARGE SCALE GENOMIC DNA]</scope>
    <source>
        <strain evidence="2 3">SAG 48.87</strain>
    </source>
</reference>
<sequence length="205" mass="20220">MEGFGVPLSLVSAWFPGSPLPLDVSLQLEVDGHAWGPRLLSNINASRRAREGFGAFKALAGCAATTFRLMGRPGPGALAALDVVMTSLQDPGHFARVRAARAAASRAFLTNSERAAAVMGAGGGIEGGQEGRSRSCGWWRAAWLGACDSSSSSTSRSGSRSGSSSSGSSSSGSGSSSSGSGSSSGSSSSSGSGSSSSGSSSRSAS</sequence>
<feature type="region of interest" description="Disordered" evidence="1">
    <location>
        <begin position="148"/>
        <end position="205"/>
    </location>
</feature>
<name>A0A0D2L325_9CHLO</name>
<dbReference type="RefSeq" id="XP_013900658.1">
    <property type="nucleotide sequence ID" value="XM_014045204.1"/>
</dbReference>
<feature type="compositionally biased region" description="Low complexity" evidence="1">
    <location>
        <begin position="149"/>
        <end position="205"/>
    </location>
</feature>
<evidence type="ECO:0000313" key="3">
    <source>
        <dbReference type="Proteomes" id="UP000054498"/>
    </source>
</evidence>
<dbReference type="Proteomes" id="UP000054498">
    <property type="component" value="Unassembled WGS sequence"/>
</dbReference>
<accession>A0A0D2L325</accession>
<gene>
    <name evidence="2" type="ORF">MNEG_6321</name>
</gene>